<reference evidence="1 2" key="1">
    <citation type="submission" date="2021-08" db="EMBL/GenBank/DDBJ databases">
        <title>Draft Genome Sequence of Phanerochaete sordida strain YK-624.</title>
        <authorList>
            <person name="Mori T."/>
            <person name="Dohra H."/>
            <person name="Suzuki T."/>
            <person name="Kawagishi H."/>
            <person name="Hirai H."/>
        </authorList>
    </citation>
    <scope>NUCLEOTIDE SEQUENCE [LARGE SCALE GENOMIC DNA]</scope>
    <source>
        <strain evidence="1 2">YK-624</strain>
    </source>
</reference>
<dbReference type="AlphaFoldDB" id="A0A9P3G8T6"/>
<evidence type="ECO:0000313" key="2">
    <source>
        <dbReference type="Proteomes" id="UP000703269"/>
    </source>
</evidence>
<dbReference type="Proteomes" id="UP000703269">
    <property type="component" value="Unassembled WGS sequence"/>
</dbReference>
<protein>
    <submittedName>
        <fullName evidence="1">Uncharacterized protein</fullName>
    </submittedName>
</protein>
<name>A0A9P3G8T6_9APHY</name>
<evidence type="ECO:0000313" key="1">
    <source>
        <dbReference type="EMBL" id="GJE91473.1"/>
    </source>
</evidence>
<keyword evidence="2" id="KW-1185">Reference proteome</keyword>
<dbReference type="EMBL" id="BPQB01000021">
    <property type="protein sequence ID" value="GJE91473.1"/>
    <property type="molecule type" value="Genomic_DNA"/>
</dbReference>
<comment type="caution">
    <text evidence="1">The sequence shown here is derived from an EMBL/GenBank/DDBJ whole genome shotgun (WGS) entry which is preliminary data.</text>
</comment>
<gene>
    <name evidence="1" type="ORF">PsYK624_076230</name>
</gene>
<organism evidence="1 2">
    <name type="scientific">Phanerochaete sordida</name>
    <dbReference type="NCBI Taxonomy" id="48140"/>
    <lineage>
        <taxon>Eukaryota</taxon>
        <taxon>Fungi</taxon>
        <taxon>Dikarya</taxon>
        <taxon>Basidiomycota</taxon>
        <taxon>Agaricomycotina</taxon>
        <taxon>Agaricomycetes</taxon>
        <taxon>Polyporales</taxon>
        <taxon>Phanerochaetaceae</taxon>
        <taxon>Phanerochaete</taxon>
    </lineage>
</organism>
<sequence length="180" mass="20071">MFPVAHGIPSNRPYVFSVVLARPAINLNDSYMRSSWINARPAVLRPCSILQKSSEDVQETRPSHHHKLGILSHLLLHKLAVGAVLGELPEHLERPFLRGGLAHRHAIRASFFFQRAVPAPDVADRFYAGWSIAPNVPVDMDVDDGASVVVWLARVTELAPESFIEEQEVPDLPVTFEEDL</sequence>
<accession>A0A9P3G8T6</accession>
<proteinExistence type="predicted"/>